<proteinExistence type="inferred from homology"/>
<dbReference type="Gene3D" id="3.40.640.10">
    <property type="entry name" value="Type I PLP-dependent aspartate aminotransferase-like (Major domain)"/>
    <property type="match status" value="1"/>
</dbReference>
<evidence type="ECO:0000256" key="2">
    <source>
        <dbReference type="ARBA" id="ARBA00006966"/>
    </source>
</evidence>
<accession>A0A3B0RIN0</accession>
<sequence>MKFASDTASSVHPKVLEAITLANAATVASYGADDWTKKAEAMLSDLFEAPLRASFVSSGTASNALALATLCPPTGGIIAHPQAHINCDERGAVEFYSAGAKILPVAGDHGRINPALLDEMLQKVDENFVHAIPPKALCLSNLTEAGTGYSPAQVASLSGLAKAKGLGVHMDGARLANALAFYRVRPADITWASGVDILSFGLSKTGAMAAETILLFSEHIEQFEQLEARRKRGGHMPPKQRFVAAQVIAMLENDLWLETASHANLMAQKLETGLQNAGITILHPVEGNEVFARLSLQQTSHLQENGAAFYAWPDGSVRFVTSWNTSLAQIEQLLVLL</sequence>
<comment type="similarity">
    <text evidence="2">Belongs to the threonine aldolase family.</text>
</comment>
<evidence type="ECO:0000256" key="1">
    <source>
        <dbReference type="ARBA" id="ARBA00001933"/>
    </source>
</evidence>
<organism evidence="5">
    <name type="scientific">hydrothermal vent metagenome</name>
    <dbReference type="NCBI Taxonomy" id="652676"/>
    <lineage>
        <taxon>unclassified sequences</taxon>
        <taxon>metagenomes</taxon>
        <taxon>ecological metagenomes</taxon>
    </lineage>
</organism>
<dbReference type="InterPro" id="IPR015421">
    <property type="entry name" value="PyrdxlP-dep_Trfase_major"/>
</dbReference>
<gene>
    <name evidence="5" type="ORF">MNBD_ALPHA06-1843</name>
</gene>
<reference evidence="5" key="1">
    <citation type="submission" date="2018-06" db="EMBL/GenBank/DDBJ databases">
        <authorList>
            <person name="Zhirakovskaya E."/>
        </authorList>
    </citation>
    <scope>NUCLEOTIDE SEQUENCE</scope>
</reference>
<comment type="cofactor">
    <cofactor evidence="1">
        <name>pyridoxal 5'-phosphate</name>
        <dbReference type="ChEBI" id="CHEBI:597326"/>
    </cofactor>
</comment>
<evidence type="ECO:0000256" key="3">
    <source>
        <dbReference type="ARBA" id="ARBA00022898"/>
    </source>
</evidence>
<dbReference type="InterPro" id="IPR001597">
    <property type="entry name" value="ArAA_b-elim_lyase/Thr_aldolase"/>
</dbReference>
<dbReference type="GO" id="GO:0006520">
    <property type="term" value="P:amino acid metabolic process"/>
    <property type="evidence" value="ECO:0007669"/>
    <property type="project" value="InterPro"/>
</dbReference>
<feature type="domain" description="Aromatic amino acid beta-eliminating lyase/threonine aldolase" evidence="4">
    <location>
        <begin position="3"/>
        <end position="294"/>
    </location>
</feature>
<dbReference type="InterPro" id="IPR015424">
    <property type="entry name" value="PyrdxlP-dep_Trfase"/>
</dbReference>
<dbReference type="SUPFAM" id="SSF53383">
    <property type="entry name" value="PLP-dependent transferases"/>
    <property type="match status" value="1"/>
</dbReference>
<evidence type="ECO:0000259" key="4">
    <source>
        <dbReference type="Pfam" id="PF01212"/>
    </source>
</evidence>
<keyword evidence="3" id="KW-0663">Pyridoxal phosphate</keyword>
<name>A0A3B0RIN0_9ZZZZ</name>
<dbReference type="PANTHER" id="PTHR48097">
    <property type="entry name" value="L-THREONINE ALDOLASE-RELATED"/>
    <property type="match status" value="1"/>
</dbReference>
<dbReference type="AlphaFoldDB" id="A0A3B0RIN0"/>
<dbReference type="GO" id="GO:0016829">
    <property type="term" value="F:lyase activity"/>
    <property type="evidence" value="ECO:0007669"/>
    <property type="project" value="UniProtKB-KW"/>
</dbReference>
<dbReference type="EMBL" id="UOEE01000155">
    <property type="protein sequence ID" value="VAV92950.1"/>
    <property type="molecule type" value="Genomic_DNA"/>
</dbReference>
<dbReference type="Gene3D" id="3.90.1150.10">
    <property type="entry name" value="Aspartate Aminotransferase, domain 1"/>
    <property type="match status" value="1"/>
</dbReference>
<dbReference type="Pfam" id="PF01212">
    <property type="entry name" value="Beta_elim_lyase"/>
    <property type="match status" value="1"/>
</dbReference>
<dbReference type="InterPro" id="IPR015422">
    <property type="entry name" value="PyrdxlP-dep_Trfase_small"/>
</dbReference>
<evidence type="ECO:0000313" key="5">
    <source>
        <dbReference type="EMBL" id="VAV92950.1"/>
    </source>
</evidence>
<keyword evidence="5" id="KW-0456">Lyase</keyword>
<dbReference type="EC" id="4.1.2.48" evidence="5"/>
<protein>
    <submittedName>
        <fullName evidence="5">Low-specificity L-threonine aldolase</fullName>
        <ecNumber evidence="5">4.1.2.48</ecNumber>
    </submittedName>
</protein>
<dbReference type="PANTHER" id="PTHR48097:SF5">
    <property type="entry name" value="LOW SPECIFICITY L-THREONINE ALDOLASE"/>
    <property type="match status" value="1"/>
</dbReference>